<reference evidence="7 8" key="1">
    <citation type="submission" date="2018-04" db="EMBL/GenBank/DDBJ databases">
        <title>Genomic Encyclopedia of Type Strains, Phase III (KMG-III): the genomes of soil and plant-associated and newly described type strains.</title>
        <authorList>
            <person name="Whitman W."/>
        </authorList>
    </citation>
    <scope>NUCLEOTIDE SEQUENCE [LARGE SCALE GENOMIC DNA]</scope>
    <source>
        <strain evidence="7 8">MA101b</strain>
    </source>
</reference>
<dbReference type="PRINTS" id="PR00038">
    <property type="entry name" value="HTHLUXR"/>
</dbReference>
<dbReference type="PANTHER" id="PTHR44688">
    <property type="entry name" value="DNA-BINDING TRANSCRIPTIONAL ACTIVATOR DEVR_DOSR"/>
    <property type="match status" value="1"/>
</dbReference>
<dbReference type="Gene3D" id="1.10.10.10">
    <property type="entry name" value="Winged helix-like DNA-binding domain superfamily/Winged helix DNA-binding domain"/>
    <property type="match status" value="1"/>
</dbReference>
<evidence type="ECO:0000259" key="6">
    <source>
        <dbReference type="PROSITE" id="PS50110"/>
    </source>
</evidence>
<dbReference type="Pfam" id="PF00196">
    <property type="entry name" value="GerE"/>
    <property type="match status" value="1"/>
</dbReference>
<accession>A0A2T5GRY3</accession>
<comment type="caution">
    <text evidence="7">The sequence shown here is derived from an EMBL/GenBank/DDBJ whole genome shotgun (WGS) entry which is preliminary data.</text>
</comment>
<dbReference type="InterPro" id="IPR016032">
    <property type="entry name" value="Sig_transdc_resp-reg_C-effctor"/>
</dbReference>
<protein>
    <submittedName>
        <fullName evidence="7">LuxR family two component transcriptional regulator</fullName>
    </submittedName>
</protein>
<dbReference type="PROSITE" id="PS50043">
    <property type="entry name" value="HTH_LUXR_2"/>
    <property type="match status" value="1"/>
</dbReference>
<dbReference type="PANTHER" id="PTHR44688:SF16">
    <property type="entry name" value="DNA-BINDING TRANSCRIPTIONAL ACTIVATOR DEVR_DOSR"/>
    <property type="match status" value="1"/>
</dbReference>
<dbReference type="AlphaFoldDB" id="A0A2T5GRY3"/>
<dbReference type="SMART" id="SM00448">
    <property type="entry name" value="REC"/>
    <property type="match status" value="1"/>
</dbReference>
<evidence type="ECO:0000256" key="3">
    <source>
        <dbReference type="ARBA" id="ARBA00023163"/>
    </source>
</evidence>
<dbReference type="InterPro" id="IPR000792">
    <property type="entry name" value="Tscrpt_reg_LuxR_C"/>
</dbReference>
<evidence type="ECO:0000256" key="2">
    <source>
        <dbReference type="ARBA" id="ARBA00023125"/>
    </source>
</evidence>
<organism evidence="7 8">
    <name type="scientific">Sphingomonas aurantiaca</name>
    <dbReference type="NCBI Taxonomy" id="185949"/>
    <lineage>
        <taxon>Bacteria</taxon>
        <taxon>Pseudomonadati</taxon>
        <taxon>Pseudomonadota</taxon>
        <taxon>Alphaproteobacteria</taxon>
        <taxon>Sphingomonadales</taxon>
        <taxon>Sphingomonadaceae</taxon>
        <taxon>Sphingomonas</taxon>
    </lineage>
</organism>
<sequence length="209" mass="22653">MLPERPVYIIDDEPEMCRSLSLLLSTDGVPARSFGCGELFLDALDQLPPGILVCDVMMPGISGIEVTRTVVKRGRTDPVIMIAGHADIPLAVEAMRAGAIDFIEKPFEASTILSAIAAARCWPPLHQTDVLAEELPFRERQVLELVVSGLTSKEIARELDISPRTVETYRTKLLKKTGASSTAQLIRIGLQAGAGRLSFTDLGVTNPDE</sequence>
<keyword evidence="2" id="KW-0238">DNA-binding</keyword>
<name>A0A2T5GRY3_9SPHN</name>
<dbReference type="RefSeq" id="WP_107956479.1">
    <property type="nucleotide sequence ID" value="NZ_JASPFP010000001.1"/>
</dbReference>
<evidence type="ECO:0000256" key="1">
    <source>
        <dbReference type="ARBA" id="ARBA00023015"/>
    </source>
</evidence>
<keyword evidence="8" id="KW-1185">Reference proteome</keyword>
<feature type="domain" description="Response regulatory" evidence="6">
    <location>
        <begin position="6"/>
        <end position="120"/>
    </location>
</feature>
<dbReference type="Proteomes" id="UP000244189">
    <property type="component" value="Unassembled WGS sequence"/>
</dbReference>
<dbReference type="GO" id="GO:0003677">
    <property type="term" value="F:DNA binding"/>
    <property type="evidence" value="ECO:0007669"/>
    <property type="project" value="UniProtKB-KW"/>
</dbReference>
<feature type="domain" description="HTH luxR-type" evidence="5">
    <location>
        <begin position="128"/>
        <end position="193"/>
    </location>
</feature>
<dbReference type="InterPro" id="IPR001789">
    <property type="entry name" value="Sig_transdc_resp-reg_receiver"/>
</dbReference>
<feature type="modified residue" description="4-aspartylphosphate" evidence="4">
    <location>
        <position position="55"/>
    </location>
</feature>
<keyword evidence="1" id="KW-0805">Transcription regulation</keyword>
<evidence type="ECO:0000313" key="8">
    <source>
        <dbReference type="Proteomes" id="UP000244189"/>
    </source>
</evidence>
<dbReference type="GO" id="GO:0006355">
    <property type="term" value="P:regulation of DNA-templated transcription"/>
    <property type="evidence" value="ECO:0007669"/>
    <property type="project" value="InterPro"/>
</dbReference>
<gene>
    <name evidence="7" type="ORF">C8J26_0365</name>
</gene>
<dbReference type="EMBL" id="QAOG01000001">
    <property type="protein sequence ID" value="PTQ62090.1"/>
    <property type="molecule type" value="Genomic_DNA"/>
</dbReference>
<dbReference type="SUPFAM" id="SSF46894">
    <property type="entry name" value="C-terminal effector domain of the bipartite response regulators"/>
    <property type="match status" value="1"/>
</dbReference>
<dbReference type="SMART" id="SM00421">
    <property type="entry name" value="HTH_LUXR"/>
    <property type="match status" value="1"/>
</dbReference>
<evidence type="ECO:0000313" key="7">
    <source>
        <dbReference type="EMBL" id="PTQ62090.1"/>
    </source>
</evidence>
<dbReference type="Gene3D" id="3.40.50.2300">
    <property type="match status" value="1"/>
</dbReference>
<proteinExistence type="predicted"/>
<evidence type="ECO:0000259" key="5">
    <source>
        <dbReference type="PROSITE" id="PS50043"/>
    </source>
</evidence>
<dbReference type="InterPro" id="IPR011006">
    <property type="entry name" value="CheY-like_superfamily"/>
</dbReference>
<evidence type="ECO:0000256" key="4">
    <source>
        <dbReference type="PROSITE-ProRule" id="PRU00169"/>
    </source>
</evidence>
<keyword evidence="4" id="KW-0597">Phosphoprotein</keyword>
<dbReference type="Pfam" id="PF00072">
    <property type="entry name" value="Response_reg"/>
    <property type="match status" value="1"/>
</dbReference>
<dbReference type="SUPFAM" id="SSF52172">
    <property type="entry name" value="CheY-like"/>
    <property type="match status" value="1"/>
</dbReference>
<dbReference type="CDD" id="cd06170">
    <property type="entry name" value="LuxR_C_like"/>
    <property type="match status" value="1"/>
</dbReference>
<dbReference type="GO" id="GO:0000160">
    <property type="term" value="P:phosphorelay signal transduction system"/>
    <property type="evidence" value="ECO:0007669"/>
    <property type="project" value="InterPro"/>
</dbReference>
<keyword evidence="3" id="KW-0804">Transcription</keyword>
<dbReference type="PROSITE" id="PS50110">
    <property type="entry name" value="RESPONSE_REGULATORY"/>
    <property type="match status" value="1"/>
</dbReference>
<dbReference type="InterPro" id="IPR036388">
    <property type="entry name" value="WH-like_DNA-bd_sf"/>
</dbReference>